<keyword evidence="9" id="KW-1185">Reference proteome</keyword>
<keyword evidence="5" id="KW-0408">Iron</keyword>
<dbReference type="Gene3D" id="1.10.490.10">
    <property type="entry name" value="Globins"/>
    <property type="match status" value="1"/>
</dbReference>
<dbReference type="InterPro" id="IPR044399">
    <property type="entry name" value="Mb-like_M"/>
</dbReference>
<evidence type="ECO:0000256" key="6">
    <source>
        <dbReference type="RuleBase" id="RU000356"/>
    </source>
</evidence>
<dbReference type="PANTHER" id="PTHR46458">
    <property type="entry name" value="BLR2807 PROTEIN"/>
    <property type="match status" value="1"/>
</dbReference>
<comment type="similarity">
    <text evidence="6">Belongs to the globin family.</text>
</comment>
<evidence type="ECO:0000256" key="3">
    <source>
        <dbReference type="ARBA" id="ARBA00022621"/>
    </source>
</evidence>
<evidence type="ECO:0000256" key="1">
    <source>
        <dbReference type="ARBA" id="ARBA00022448"/>
    </source>
</evidence>
<evidence type="ECO:0000256" key="4">
    <source>
        <dbReference type="ARBA" id="ARBA00022723"/>
    </source>
</evidence>
<dbReference type="Pfam" id="PF00042">
    <property type="entry name" value="Globin"/>
    <property type="match status" value="1"/>
</dbReference>
<dbReference type="PRINTS" id="PR00188">
    <property type="entry name" value="PLANTGLOBIN"/>
</dbReference>
<keyword evidence="2 6" id="KW-0349">Heme</keyword>
<evidence type="ECO:0000256" key="2">
    <source>
        <dbReference type="ARBA" id="ARBA00022617"/>
    </source>
</evidence>
<dbReference type="InterPro" id="IPR050532">
    <property type="entry name" value="Globin-like_OT"/>
</dbReference>
<organism evidence="8 9">
    <name type="scientific">Porites evermanni</name>
    <dbReference type="NCBI Taxonomy" id="104178"/>
    <lineage>
        <taxon>Eukaryota</taxon>
        <taxon>Metazoa</taxon>
        <taxon>Cnidaria</taxon>
        <taxon>Anthozoa</taxon>
        <taxon>Hexacorallia</taxon>
        <taxon>Scleractinia</taxon>
        <taxon>Fungiina</taxon>
        <taxon>Poritidae</taxon>
        <taxon>Porites</taxon>
    </lineage>
</organism>
<proteinExistence type="inferred from homology"/>
<dbReference type="PROSITE" id="PS01033">
    <property type="entry name" value="GLOBIN"/>
    <property type="match status" value="1"/>
</dbReference>
<evidence type="ECO:0000259" key="7">
    <source>
        <dbReference type="PROSITE" id="PS01033"/>
    </source>
</evidence>
<dbReference type="InterPro" id="IPR000971">
    <property type="entry name" value="Globin"/>
</dbReference>
<keyword evidence="1 6" id="KW-0813">Transport</keyword>
<reference evidence="8 9" key="1">
    <citation type="submission" date="2022-05" db="EMBL/GenBank/DDBJ databases">
        <authorList>
            <consortium name="Genoscope - CEA"/>
            <person name="William W."/>
        </authorList>
    </citation>
    <scope>NUCLEOTIDE SEQUENCE [LARGE SCALE GENOMIC DNA]</scope>
</reference>
<accession>A0ABN8LXB7</accession>
<dbReference type="PANTHER" id="PTHR46458:SF1">
    <property type="entry name" value="GEO09476P1"/>
    <property type="match status" value="1"/>
</dbReference>
<keyword evidence="4" id="KW-0479">Metal-binding</keyword>
<dbReference type="SUPFAM" id="SSF46458">
    <property type="entry name" value="Globin-like"/>
    <property type="match status" value="1"/>
</dbReference>
<evidence type="ECO:0000313" key="8">
    <source>
        <dbReference type="EMBL" id="CAH3018940.1"/>
    </source>
</evidence>
<protein>
    <recommendedName>
        <fullName evidence="7">Globin domain-containing protein</fullName>
    </recommendedName>
</protein>
<evidence type="ECO:0000313" key="9">
    <source>
        <dbReference type="Proteomes" id="UP001159427"/>
    </source>
</evidence>
<name>A0ABN8LXB7_9CNID</name>
<keyword evidence="3 6" id="KW-0561">Oxygen transport</keyword>
<dbReference type="InterPro" id="IPR009050">
    <property type="entry name" value="Globin-like_sf"/>
</dbReference>
<dbReference type="EMBL" id="CALNXI010000101">
    <property type="protein sequence ID" value="CAH3018940.1"/>
    <property type="molecule type" value="Genomic_DNA"/>
</dbReference>
<sequence length="169" mass="19584">MMGCSSSMHSTANSLRADFQTSISDKQKLIIKSTWNTVEENRTKVGKQTFLRVFEVMPELKTKFPGKVDIEQLKSTRTLYGHNKILMKSIENAVASLDDNESFVTYLVELGRRHQVRPLKAQYLEVIYEALMFSFKDLFQEQWIKETSDAWGALFRFMFEAIKTGLHDT</sequence>
<comment type="caution">
    <text evidence="8">The sequence shown here is derived from an EMBL/GenBank/DDBJ whole genome shotgun (WGS) entry which is preliminary data.</text>
</comment>
<feature type="domain" description="Globin" evidence="7">
    <location>
        <begin position="22"/>
        <end position="167"/>
    </location>
</feature>
<dbReference type="Proteomes" id="UP001159427">
    <property type="component" value="Unassembled WGS sequence"/>
</dbReference>
<dbReference type="InterPro" id="IPR012292">
    <property type="entry name" value="Globin/Proto"/>
</dbReference>
<evidence type="ECO:0000256" key="5">
    <source>
        <dbReference type="ARBA" id="ARBA00023004"/>
    </source>
</evidence>
<dbReference type="CDD" id="cd01040">
    <property type="entry name" value="Mb-like"/>
    <property type="match status" value="1"/>
</dbReference>
<gene>
    <name evidence="8" type="ORF">PEVE_00000374</name>
</gene>